<dbReference type="SUPFAM" id="SSF81301">
    <property type="entry name" value="Nucleotidyltransferase"/>
    <property type="match status" value="1"/>
</dbReference>
<feature type="compositionally biased region" description="Low complexity" evidence="12">
    <location>
        <begin position="510"/>
        <end position="522"/>
    </location>
</feature>
<dbReference type="SUPFAM" id="SSF81891">
    <property type="entry name" value="Poly A polymerase C-terminal region-like"/>
    <property type="match status" value="1"/>
</dbReference>
<dbReference type="PANTHER" id="PTHR47545">
    <property type="entry name" value="MULTIFUNCTIONAL CCA PROTEIN"/>
    <property type="match status" value="1"/>
</dbReference>
<evidence type="ECO:0000256" key="1">
    <source>
        <dbReference type="ARBA" id="ARBA00001946"/>
    </source>
</evidence>
<evidence type="ECO:0000256" key="11">
    <source>
        <dbReference type="RuleBase" id="RU003953"/>
    </source>
</evidence>
<accession>A0A327XG29</accession>
<protein>
    <submittedName>
        <fullName evidence="14">Putative nucleotidyltransferase with HDIG domain</fullName>
    </submittedName>
</protein>
<dbReference type="GO" id="GO:0003723">
    <property type="term" value="F:RNA binding"/>
    <property type="evidence" value="ECO:0007669"/>
    <property type="project" value="UniProtKB-KW"/>
</dbReference>
<dbReference type="InterPro" id="IPR043519">
    <property type="entry name" value="NT_sf"/>
</dbReference>
<evidence type="ECO:0000256" key="6">
    <source>
        <dbReference type="ARBA" id="ARBA00022741"/>
    </source>
</evidence>
<keyword evidence="6" id="KW-0547">Nucleotide-binding</keyword>
<feature type="domain" description="HD" evidence="13">
    <location>
        <begin position="289"/>
        <end position="400"/>
    </location>
</feature>
<dbReference type="InterPro" id="IPR050124">
    <property type="entry name" value="tRNA_CCA-adding_enzyme"/>
</dbReference>
<dbReference type="Pfam" id="PF01743">
    <property type="entry name" value="PolyA_pol"/>
    <property type="match status" value="1"/>
</dbReference>
<keyword evidence="10 11" id="KW-0694">RNA-binding</keyword>
<dbReference type="GO" id="GO:0005524">
    <property type="term" value="F:ATP binding"/>
    <property type="evidence" value="ECO:0007669"/>
    <property type="project" value="UniProtKB-KW"/>
</dbReference>
<dbReference type="AlphaFoldDB" id="A0A327XG29"/>
<dbReference type="PANTHER" id="PTHR47545:SF1">
    <property type="entry name" value="MULTIFUNCTIONAL CCA PROTEIN"/>
    <property type="match status" value="1"/>
</dbReference>
<dbReference type="GO" id="GO:0016779">
    <property type="term" value="F:nucleotidyltransferase activity"/>
    <property type="evidence" value="ECO:0007669"/>
    <property type="project" value="UniProtKB-KW"/>
</dbReference>
<dbReference type="GO" id="GO:0042245">
    <property type="term" value="P:RNA repair"/>
    <property type="evidence" value="ECO:0007669"/>
    <property type="project" value="UniProtKB-KW"/>
</dbReference>
<dbReference type="Gene3D" id="3.30.460.10">
    <property type="entry name" value="Beta Polymerase, domain 2"/>
    <property type="match status" value="1"/>
</dbReference>
<dbReference type="InterPro" id="IPR002646">
    <property type="entry name" value="PolA_pol_head_dom"/>
</dbReference>
<keyword evidence="8" id="KW-0067">ATP-binding</keyword>
<dbReference type="Proteomes" id="UP000248790">
    <property type="component" value="Unassembled WGS sequence"/>
</dbReference>
<evidence type="ECO:0000259" key="13">
    <source>
        <dbReference type="PROSITE" id="PS51831"/>
    </source>
</evidence>
<keyword evidence="15" id="KW-1185">Reference proteome</keyword>
<keyword evidence="5" id="KW-0479">Metal-binding</keyword>
<comment type="similarity">
    <text evidence="11">Belongs to the tRNA nucleotidyltransferase/poly(A) polymerase family.</text>
</comment>
<evidence type="ECO:0000256" key="7">
    <source>
        <dbReference type="ARBA" id="ARBA00022800"/>
    </source>
</evidence>
<dbReference type="GO" id="GO:0046872">
    <property type="term" value="F:metal ion binding"/>
    <property type="evidence" value="ECO:0007669"/>
    <property type="project" value="UniProtKB-KW"/>
</dbReference>
<dbReference type="Pfam" id="PF12627">
    <property type="entry name" value="PolyA_pol_RNAbd"/>
    <property type="match status" value="1"/>
</dbReference>
<dbReference type="InterPro" id="IPR003607">
    <property type="entry name" value="HD/PDEase_dom"/>
</dbReference>
<dbReference type="PROSITE" id="PS51831">
    <property type="entry name" value="HD"/>
    <property type="match status" value="1"/>
</dbReference>
<keyword evidence="4" id="KW-0548">Nucleotidyltransferase</keyword>
<evidence type="ECO:0000256" key="4">
    <source>
        <dbReference type="ARBA" id="ARBA00022695"/>
    </source>
</evidence>
<proteinExistence type="inferred from homology"/>
<evidence type="ECO:0000256" key="2">
    <source>
        <dbReference type="ARBA" id="ARBA00022679"/>
    </source>
</evidence>
<evidence type="ECO:0000256" key="8">
    <source>
        <dbReference type="ARBA" id="ARBA00022840"/>
    </source>
</evidence>
<dbReference type="InterPro" id="IPR032828">
    <property type="entry name" value="PolyA_RNA-bd"/>
</dbReference>
<evidence type="ECO:0000256" key="10">
    <source>
        <dbReference type="ARBA" id="ARBA00022884"/>
    </source>
</evidence>
<evidence type="ECO:0000313" key="15">
    <source>
        <dbReference type="Proteomes" id="UP000248790"/>
    </source>
</evidence>
<dbReference type="CDD" id="cd05398">
    <property type="entry name" value="NT_ClassII-CCAase"/>
    <property type="match status" value="1"/>
</dbReference>
<evidence type="ECO:0000313" key="14">
    <source>
        <dbReference type="EMBL" id="RAK03136.1"/>
    </source>
</evidence>
<comment type="cofactor">
    <cofactor evidence="1">
        <name>Mg(2+)</name>
        <dbReference type="ChEBI" id="CHEBI:18420"/>
    </cofactor>
</comment>
<gene>
    <name evidence="14" type="ORF">LX87_01258</name>
</gene>
<dbReference type="Gene3D" id="1.10.3090.10">
    <property type="entry name" value="cca-adding enzyme, domain 2"/>
    <property type="match status" value="1"/>
</dbReference>
<dbReference type="InterPro" id="IPR006674">
    <property type="entry name" value="HD_domain"/>
</dbReference>
<keyword evidence="3" id="KW-0819">tRNA processing</keyword>
<feature type="region of interest" description="Disordered" evidence="12">
    <location>
        <begin position="501"/>
        <end position="522"/>
    </location>
</feature>
<keyword evidence="9" id="KW-0460">Magnesium</keyword>
<evidence type="ECO:0000256" key="9">
    <source>
        <dbReference type="ARBA" id="ARBA00022842"/>
    </source>
</evidence>
<keyword evidence="7" id="KW-0692">RNA repair</keyword>
<dbReference type="SMART" id="SM00471">
    <property type="entry name" value="HDc"/>
    <property type="match status" value="1"/>
</dbReference>
<evidence type="ECO:0000256" key="12">
    <source>
        <dbReference type="SAM" id="MobiDB-lite"/>
    </source>
</evidence>
<dbReference type="NCBIfam" id="TIGR00277">
    <property type="entry name" value="HDIG"/>
    <property type="match status" value="1"/>
</dbReference>
<reference evidence="14 15" key="1">
    <citation type="submission" date="2018-06" db="EMBL/GenBank/DDBJ databases">
        <title>Genomic Encyclopedia of Archaeal and Bacterial Type Strains, Phase II (KMG-II): from individual species to whole genera.</title>
        <authorList>
            <person name="Goeker M."/>
        </authorList>
    </citation>
    <scope>NUCLEOTIDE SEQUENCE [LARGE SCALE GENOMIC DNA]</scope>
    <source>
        <strain evidence="14 15">DSM 21851</strain>
    </source>
</reference>
<evidence type="ECO:0000256" key="3">
    <source>
        <dbReference type="ARBA" id="ARBA00022694"/>
    </source>
</evidence>
<sequence>MNRTATADVWSPDSLFVCSMNFAETLHTNPIFEVIARQAAALDVRAYVIGGFVRDLILKRPSKDIDIVCIGSGIELAEAVGRELKVPVTVFKNFGTAMLRSGFSESDGEASTDSPDSWEVEFVGARKESYRSESRKPIVEDGTLEDDQNRRDFTINAMGISLNQGDFGQILDPFGGLDDLRRKTIRTPLDPTVTFSDDPLRMMRAIRFAAQLGFDIEPDTFDAIAGMKDRITIVSRERITDELNKIILSAKPSYGFKLLFHAGLLDLIFPELVALKGVETIEGKGHKDNFYHTLQVLDNVADRSDDLWLRWAALLHDIAKPATKRFDPKVGWTFHGHEDLGAKLVPGIFRQMKLPLNEKMRFVKKLVRLHLRPIALVKEQITDSALRRLLIEAGDDLEALMNLCRADITSKNYDRVRKHIANFDKVERKLRELDERDKLRNFQPVITGELIMETFGLKPSKEVGQIKTAVREAILEGTVTNTLEAALPFMIEEGKKIGLEPVKIPTPANESSIPSEQPSPEK</sequence>
<dbReference type="GO" id="GO:0008033">
    <property type="term" value="P:tRNA processing"/>
    <property type="evidence" value="ECO:0007669"/>
    <property type="project" value="UniProtKB-KW"/>
</dbReference>
<comment type="caution">
    <text evidence="14">The sequence shown here is derived from an EMBL/GenBank/DDBJ whole genome shotgun (WGS) entry which is preliminary data.</text>
</comment>
<name>A0A327XG29_LARAB</name>
<organism evidence="14 15">
    <name type="scientific">Larkinella arboricola</name>
    <dbReference type="NCBI Taxonomy" id="643671"/>
    <lineage>
        <taxon>Bacteria</taxon>
        <taxon>Pseudomonadati</taxon>
        <taxon>Bacteroidota</taxon>
        <taxon>Cytophagia</taxon>
        <taxon>Cytophagales</taxon>
        <taxon>Spirosomataceae</taxon>
        <taxon>Larkinella</taxon>
    </lineage>
</organism>
<dbReference type="InterPro" id="IPR006675">
    <property type="entry name" value="HDIG_dom"/>
</dbReference>
<keyword evidence="2 11" id="KW-0808">Transferase</keyword>
<dbReference type="EMBL" id="QLMC01000001">
    <property type="protein sequence ID" value="RAK03136.1"/>
    <property type="molecule type" value="Genomic_DNA"/>
</dbReference>
<evidence type="ECO:0000256" key="5">
    <source>
        <dbReference type="ARBA" id="ARBA00022723"/>
    </source>
</evidence>
<dbReference type="CDD" id="cd00077">
    <property type="entry name" value="HDc"/>
    <property type="match status" value="1"/>
</dbReference>
<dbReference type="Pfam" id="PF01966">
    <property type="entry name" value="HD"/>
    <property type="match status" value="1"/>
</dbReference>